<dbReference type="EMBL" id="CAJZBQ010000023">
    <property type="protein sequence ID" value="CAG9319414.1"/>
    <property type="molecule type" value="Genomic_DNA"/>
</dbReference>
<evidence type="ECO:0000313" key="3">
    <source>
        <dbReference type="Proteomes" id="UP001162131"/>
    </source>
</evidence>
<reference evidence="2" key="1">
    <citation type="submission" date="2021-09" db="EMBL/GenBank/DDBJ databases">
        <authorList>
            <consortium name="AG Swart"/>
            <person name="Singh M."/>
            <person name="Singh A."/>
            <person name="Seah K."/>
            <person name="Emmerich C."/>
        </authorList>
    </citation>
    <scope>NUCLEOTIDE SEQUENCE</scope>
    <source>
        <strain evidence="2">ATCC30299</strain>
    </source>
</reference>
<comment type="caution">
    <text evidence="2">The sequence shown here is derived from an EMBL/GenBank/DDBJ whole genome shotgun (WGS) entry which is preliminary data.</text>
</comment>
<dbReference type="Proteomes" id="UP001162131">
    <property type="component" value="Unassembled WGS sequence"/>
</dbReference>
<keyword evidence="1" id="KW-1133">Transmembrane helix</keyword>
<dbReference type="AlphaFoldDB" id="A0AAU9IXX9"/>
<evidence type="ECO:0008006" key="4">
    <source>
        <dbReference type="Google" id="ProtNLM"/>
    </source>
</evidence>
<feature type="transmembrane region" description="Helical" evidence="1">
    <location>
        <begin position="262"/>
        <end position="281"/>
    </location>
</feature>
<keyword evidence="3" id="KW-1185">Reference proteome</keyword>
<feature type="transmembrane region" description="Helical" evidence="1">
    <location>
        <begin position="392"/>
        <end position="410"/>
    </location>
</feature>
<feature type="transmembrane region" description="Helical" evidence="1">
    <location>
        <begin position="44"/>
        <end position="61"/>
    </location>
</feature>
<evidence type="ECO:0000256" key="1">
    <source>
        <dbReference type="SAM" id="Phobius"/>
    </source>
</evidence>
<feature type="transmembrane region" description="Helical" evidence="1">
    <location>
        <begin position="20"/>
        <end position="38"/>
    </location>
</feature>
<organism evidence="2 3">
    <name type="scientific">Blepharisma stoltei</name>
    <dbReference type="NCBI Taxonomy" id="1481888"/>
    <lineage>
        <taxon>Eukaryota</taxon>
        <taxon>Sar</taxon>
        <taxon>Alveolata</taxon>
        <taxon>Ciliophora</taxon>
        <taxon>Postciliodesmatophora</taxon>
        <taxon>Heterotrichea</taxon>
        <taxon>Heterotrichida</taxon>
        <taxon>Blepharismidae</taxon>
        <taxon>Blepharisma</taxon>
    </lineage>
</organism>
<feature type="transmembrane region" description="Helical" evidence="1">
    <location>
        <begin position="302"/>
        <end position="321"/>
    </location>
</feature>
<gene>
    <name evidence="2" type="ORF">BSTOLATCC_MIC23971</name>
</gene>
<name>A0AAU9IXX9_9CILI</name>
<protein>
    <recommendedName>
        <fullName evidence="4">Amino acid transporter transmembrane domain-containing protein</fullName>
    </recommendedName>
</protein>
<proteinExistence type="predicted"/>
<evidence type="ECO:0000313" key="2">
    <source>
        <dbReference type="EMBL" id="CAG9319414.1"/>
    </source>
</evidence>
<feature type="transmembrane region" description="Helical" evidence="1">
    <location>
        <begin position="416"/>
        <end position="436"/>
    </location>
</feature>
<dbReference type="PANTHER" id="PTHR16189">
    <property type="entry name" value="TRANSMEMBRANE PROTEIN 104-RELATED"/>
    <property type="match status" value="1"/>
</dbReference>
<feature type="transmembrane region" description="Helical" evidence="1">
    <location>
        <begin position="192"/>
        <end position="208"/>
    </location>
</feature>
<accession>A0AAU9IXX9</accession>
<keyword evidence="1" id="KW-0812">Transmembrane</keyword>
<keyword evidence="1" id="KW-0472">Membrane</keyword>
<feature type="transmembrane region" description="Helical" evidence="1">
    <location>
        <begin position="140"/>
        <end position="159"/>
    </location>
</feature>
<feature type="transmembrane region" description="Helical" evidence="1">
    <location>
        <begin position="346"/>
        <end position="371"/>
    </location>
</feature>
<feature type="transmembrane region" description="Helical" evidence="1">
    <location>
        <begin position="456"/>
        <end position="477"/>
    </location>
</feature>
<sequence length="478" mass="52914">MSTEEKQSQSTQDMSSNAGFLFTINLIIGAGLLSVPYAFRLSGWLISGSYTIICCILGYVWSCQLIEVMSRCEALLQLKERGQNIARPSLKILLFGTNQVKSDLNRKILSYEDITPDITKRRIDISEIVDLIFGKHWQTVYLVLIVTVSILALASYGVVFSSSLASNIDIGIVNSCDIYQYEGFFNECKNTYWFYLAIFSGISIYLTLVEISEQKIVQSIIAYISMLNIVVVSSLCIISLAAGTMVDSDEPREGSDFIMADVYNIGTSLPIILLATIYQPSLPSVIEGFKEKLGIKKVLKRALIASLIIYIAMGIFVPLVVPNVHGQYNISFRNYSAGFSQEERPWWTYIIAYFLVLSPALGILSSFPLLAIPIAHNIISSIGLSKSTIGEYGTKLACCLIPLLIAFFEYNLGNILSIAGIILILLVSVAIPFMCIGAREMIETKSIYDFPYTPRIVSLAIIVVHMLIALSKIYSVVS</sequence>
<feature type="transmembrane region" description="Helical" evidence="1">
    <location>
        <begin position="220"/>
        <end position="242"/>
    </location>
</feature>